<feature type="non-terminal residue" evidence="5">
    <location>
        <position position="1"/>
    </location>
</feature>
<reference evidence="5" key="1">
    <citation type="submission" date="2018-05" db="EMBL/GenBank/DDBJ databases">
        <title>Effector identification in a new, highly contiguous assembly of the strawberry crown rot pathogen Phytophthora cactorum.</title>
        <authorList>
            <person name="Armitage A.D."/>
            <person name="Nellist C.F."/>
            <person name="Bates H."/>
            <person name="Vickerstaff R.J."/>
            <person name="Harrison R.J."/>
        </authorList>
    </citation>
    <scope>NUCLEOTIDE SEQUENCE</scope>
    <source>
        <strain evidence="5">P421</strain>
    </source>
</reference>
<keyword evidence="3" id="KW-0326">Glycosidase</keyword>
<dbReference type="InterPro" id="IPR052066">
    <property type="entry name" value="Glycosphingolipid_Hydrolases"/>
</dbReference>
<dbReference type="PANTHER" id="PTHR31308:SF5">
    <property type="entry name" value="ERGOSTERYL-BETA-GLUCOSIDASE"/>
    <property type="match status" value="1"/>
</dbReference>
<evidence type="ECO:0000256" key="1">
    <source>
        <dbReference type="ARBA" id="ARBA00005641"/>
    </source>
</evidence>
<evidence type="ECO:0000259" key="4">
    <source>
        <dbReference type="Pfam" id="PF18564"/>
    </source>
</evidence>
<evidence type="ECO:0000256" key="3">
    <source>
        <dbReference type="ARBA" id="ARBA00023295"/>
    </source>
</evidence>
<feature type="domain" description="Glycoside hydrolase family 5 C-terminal" evidence="4">
    <location>
        <begin position="130"/>
        <end position="174"/>
    </location>
</feature>
<dbReference type="EMBL" id="RCMV01001358">
    <property type="protein sequence ID" value="KAG3208972.1"/>
    <property type="molecule type" value="Genomic_DNA"/>
</dbReference>
<organism evidence="5 6">
    <name type="scientific">Phytophthora cactorum</name>
    <dbReference type="NCBI Taxonomy" id="29920"/>
    <lineage>
        <taxon>Eukaryota</taxon>
        <taxon>Sar</taxon>
        <taxon>Stramenopiles</taxon>
        <taxon>Oomycota</taxon>
        <taxon>Peronosporomycetes</taxon>
        <taxon>Peronosporales</taxon>
        <taxon>Peronosporaceae</taxon>
        <taxon>Phytophthora</taxon>
    </lineage>
</organism>
<dbReference type="Gene3D" id="2.60.40.1180">
    <property type="entry name" value="Golgi alpha-mannosidase II"/>
    <property type="match status" value="1"/>
</dbReference>
<dbReference type="Pfam" id="PF18564">
    <property type="entry name" value="Glyco_hydro_5_C"/>
    <property type="match status" value="1"/>
</dbReference>
<sequence>RPAFGYTAVRRTHMKQLAGIKGYGSEQMNNAPTLIGETGIPFNMHGGKAFRSGDFSAQVGALDNTISCLEASLVSFTLWCYTSDNCNGYGDQWNLEDLSLISMHKPIRSGAQLSVPERDSCARAVQAFARPYAARIAGTPLKSEFILDRVEFVSDPTKSNEAAMHPTEVFVLQLLPQRLLSRDVRWTILRPVALWLGHSELSA</sequence>
<comment type="similarity">
    <text evidence="1">Belongs to the glycosyl hydrolase 5 (cellulase A) family.</text>
</comment>
<proteinExistence type="inferred from homology"/>
<dbReference type="AlphaFoldDB" id="A0A8T1HAW0"/>
<accession>A0A8T1HAW0</accession>
<evidence type="ECO:0000313" key="6">
    <source>
        <dbReference type="Proteomes" id="UP000760860"/>
    </source>
</evidence>
<protein>
    <recommendedName>
        <fullName evidence="4">Glycoside hydrolase family 5 C-terminal domain-containing protein</fullName>
    </recommendedName>
</protein>
<keyword evidence="2" id="KW-0378">Hydrolase</keyword>
<dbReference type="GO" id="GO:0008422">
    <property type="term" value="F:beta-glucosidase activity"/>
    <property type="evidence" value="ECO:0007669"/>
    <property type="project" value="TreeGrafter"/>
</dbReference>
<dbReference type="InterPro" id="IPR013780">
    <property type="entry name" value="Glyco_hydro_b"/>
</dbReference>
<dbReference type="InterPro" id="IPR041036">
    <property type="entry name" value="GH5_C"/>
</dbReference>
<dbReference type="GO" id="GO:1901135">
    <property type="term" value="P:carbohydrate derivative metabolic process"/>
    <property type="evidence" value="ECO:0007669"/>
    <property type="project" value="UniProtKB-ARBA"/>
</dbReference>
<gene>
    <name evidence="5" type="ORF">PC129_g20005</name>
</gene>
<dbReference type="PANTHER" id="PTHR31308">
    <property type="match status" value="1"/>
</dbReference>
<evidence type="ECO:0000313" key="5">
    <source>
        <dbReference type="EMBL" id="KAG3208972.1"/>
    </source>
</evidence>
<name>A0A8T1HAW0_9STRA</name>
<dbReference type="VEuPathDB" id="FungiDB:PC110_g2778"/>
<comment type="caution">
    <text evidence="5">The sequence shown here is derived from an EMBL/GenBank/DDBJ whole genome shotgun (WGS) entry which is preliminary data.</text>
</comment>
<evidence type="ECO:0000256" key="2">
    <source>
        <dbReference type="ARBA" id="ARBA00022801"/>
    </source>
</evidence>
<dbReference type="Proteomes" id="UP000760860">
    <property type="component" value="Unassembled WGS sequence"/>
</dbReference>